<comment type="caution">
    <text evidence="1">The sequence shown here is derived from an EMBL/GenBank/DDBJ whole genome shotgun (WGS) entry which is preliminary data.</text>
</comment>
<organism evidence="1 2">
    <name type="scientific">Capsicum baccatum</name>
    <name type="common">Peruvian pepper</name>
    <dbReference type="NCBI Taxonomy" id="33114"/>
    <lineage>
        <taxon>Eukaryota</taxon>
        <taxon>Viridiplantae</taxon>
        <taxon>Streptophyta</taxon>
        <taxon>Embryophyta</taxon>
        <taxon>Tracheophyta</taxon>
        <taxon>Spermatophyta</taxon>
        <taxon>Magnoliopsida</taxon>
        <taxon>eudicotyledons</taxon>
        <taxon>Gunneridae</taxon>
        <taxon>Pentapetalae</taxon>
        <taxon>asterids</taxon>
        <taxon>lamiids</taxon>
        <taxon>Solanales</taxon>
        <taxon>Solanaceae</taxon>
        <taxon>Solanoideae</taxon>
        <taxon>Capsiceae</taxon>
        <taxon>Capsicum</taxon>
    </lineage>
</organism>
<protein>
    <submittedName>
        <fullName evidence="1">Uncharacterized protein</fullName>
    </submittedName>
</protein>
<name>A0A2G2XHZ9_CAPBA</name>
<sequence length="198" mass="22395">MLTLPQWQSLNLIVNFFSTKYKMNSAGCLSLPEHMTVQVRALDELPCYTGIDRDEIDGTKENIDEHVDWREEHIERADENSTPDREDPEHSYIIIDSPAKASSSIQSGSFHTADIKDIHELDDEFDGKLVQQANRLCSTKTHAYHDPLPTKNAGLSSEVEVIDLFTPPCYKVSADSKKRRVSTTCPEIIDLTESPIYV</sequence>
<reference evidence="2" key="2">
    <citation type="journal article" date="2017" name="J. Anim. Genet.">
        <title>Multiple reference genome sequences of hot pepper reveal the massive evolution of plant disease resistance genes by retroduplication.</title>
        <authorList>
            <person name="Kim S."/>
            <person name="Park J."/>
            <person name="Yeom S.-I."/>
            <person name="Kim Y.-M."/>
            <person name="Seo E."/>
            <person name="Kim K.-T."/>
            <person name="Kim M.-S."/>
            <person name="Lee J.M."/>
            <person name="Cheong K."/>
            <person name="Shin H.-S."/>
            <person name="Kim S.-B."/>
            <person name="Han K."/>
            <person name="Lee J."/>
            <person name="Park M."/>
            <person name="Lee H.-A."/>
            <person name="Lee H.-Y."/>
            <person name="Lee Y."/>
            <person name="Oh S."/>
            <person name="Lee J.H."/>
            <person name="Choi E."/>
            <person name="Choi E."/>
            <person name="Lee S.E."/>
            <person name="Jeon J."/>
            <person name="Kim H."/>
            <person name="Choi G."/>
            <person name="Song H."/>
            <person name="Lee J."/>
            <person name="Lee S.-C."/>
            <person name="Kwon J.-K."/>
            <person name="Lee H.-Y."/>
            <person name="Koo N."/>
            <person name="Hong Y."/>
            <person name="Kim R.W."/>
            <person name="Kang W.-H."/>
            <person name="Huh J.H."/>
            <person name="Kang B.-C."/>
            <person name="Yang T.-J."/>
            <person name="Lee Y.-H."/>
            <person name="Bennetzen J.L."/>
            <person name="Choi D."/>
        </authorList>
    </citation>
    <scope>NUCLEOTIDE SEQUENCE [LARGE SCALE GENOMIC DNA]</scope>
    <source>
        <strain evidence="2">cv. PBC81</strain>
    </source>
</reference>
<dbReference type="GO" id="GO:0008821">
    <property type="term" value="F:crossover junction DNA endonuclease activity"/>
    <property type="evidence" value="ECO:0007669"/>
    <property type="project" value="TreeGrafter"/>
</dbReference>
<reference evidence="1 2" key="1">
    <citation type="journal article" date="2017" name="Genome Biol.">
        <title>New reference genome sequences of hot pepper reveal the massive evolution of plant disease-resistance genes by retroduplication.</title>
        <authorList>
            <person name="Kim S."/>
            <person name="Park J."/>
            <person name="Yeom S.I."/>
            <person name="Kim Y.M."/>
            <person name="Seo E."/>
            <person name="Kim K.T."/>
            <person name="Kim M.S."/>
            <person name="Lee J.M."/>
            <person name="Cheong K."/>
            <person name="Shin H.S."/>
            <person name="Kim S.B."/>
            <person name="Han K."/>
            <person name="Lee J."/>
            <person name="Park M."/>
            <person name="Lee H.A."/>
            <person name="Lee H.Y."/>
            <person name="Lee Y."/>
            <person name="Oh S."/>
            <person name="Lee J.H."/>
            <person name="Choi E."/>
            <person name="Choi E."/>
            <person name="Lee S.E."/>
            <person name="Jeon J."/>
            <person name="Kim H."/>
            <person name="Choi G."/>
            <person name="Song H."/>
            <person name="Lee J."/>
            <person name="Lee S.C."/>
            <person name="Kwon J.K."/>
            <person name="Lee H.Y."/>
            <person name="Koo N."/>
            <person name="Hong Y."/>
            <person name="Kim R.W."/>
            <person name="Kang W.H."/>
            <person name="Huh J.H."/>
            <person name="Kang B.C."/>
            <person name="Yang T.J."/>
            <person name="Lee Y.H."/>
            <person name="Bennetzen J.L."/>
            <person name="Choi D."/>
        </authorList>
    </citation>
    <scope>NUCLEOTIDE SEQUENCE [LARGE SCALE GENOMIC DNA]</scope>
    <source>
        <strain evidence="2">cv. PBC81</strain>
    </source>
</reference>
<dbReference type="GO" id="GO:0033557">
    <property type="term" value="C:Slx1-Slx4 complex"/>
    <property type="evidence" value="ECO:0007669"/>
    <property type="project" value="TreeGrafter"/>
</dbReference>
<dbReference type="GO" id="GO:0000724">
    <property type="term" value="P:double-strand break repair via homologous recombination"/>
    <property type="evidence" value="ECO:0007669"/>
    <property type="project" value="TreeGrafter"/>
</dbReference>
<dbReference type="STRING" id="33114.A0A2G2XHZ9"/>
<evidence type="ECO:0000313" key="2">
    <source>
        <dbReference type="Proteomes" id="UP000224567"/>
    </source>
</evidence>
<dbReference type="GO" id="GO:0017108">
    <property type="term" value="F:5'-flap endonuclease activity"/>
    <property type="evidence" value="ECO:0007669"/>
    <property type="project" value="TreeGrafter"/>
</dbReference>
<gene>
    <name evidence="1" type="ORF">CQW23_05583</name>
</gene>
<dbReference type="Proteomes" id="UP000224567">
    <property type="component" value="Unassembled WGS sequence"/>
</dbReference>
<dbReference type="PANTHER" id="PTHR20208:SF10">
    <property type="entry name" value="STRUCTURE-SPECIFIC ENDONUCLEASE SUBUNIT SLX1"/>
    <property type="match status" value="1"/>
</dbReference>
<dbReference type="AlphaFoldDB" id="A0A2G2XHZ9"/>
<dbReference type="InterPro" id="IPR050381">
    <property type="entry name" value="SLX1_endonuclease"/>
</dbReference>
<proteinExistence type="predicted"/>
<dbReference type="PANTHER" id="PTHR20208">
    <property type="entry name" value="STRUCTURE-SPECIFIC ENDONUCLEASE SUBUNIT SLX1"/>
    <property type="match status" value="1"/>
</dbReference>
<accession>A0A2G2XHZ9</accession>
<keyword evidence="2" id="KW-1185">Reference proteome</keyword>
<dbReference type="EMBL" id="MLFT02000002">
    <property type="protein sequence ID" value="PHT57097.1"/>
    <property type="molecule type" value="Genomic_DNA"/>
</dbReference>
<evidence type="ECO:0000313" key="1">
    <source>
        <dbReference type="EMBL" id="PHT57097.1"/>
    </source>
</evidence>
<dbReference type="OrthoDB" id="24645at2759"/>